<gene>
    <name evidence="2" type="ORF">N7458_005360</name>
</gene>
<reference evidence="2" key="1">
    <citation type="submission" date="2022-12" db="EMBL/GenBank/DDBJ databases">
        <authorList>
            <person name="Petersen C."/>
        </authorList>
    </citation>
    <scope>NUCLEOTIDE SEQUENCE</scope>
    <source>
        <strain evidence="2">IBT 16125</strain>
    </source>
</reference>
<evidence type="ECO:0000313" key="2">
    <source>
        <dbReference type="EMBL" id="KAJ5454404.1"/>
    </source>
</evidence>
<dbReference type="GeneID" id="81598985"/>
<accession>A0AAD6G4P5</accession>
<keyword evidence="3" id="KW-1185">Reference proteome</keyword>
<dbReference type="Proteomes" id="UP001213681">
    <property type="component" value="Unassembled WGS sequence"/>
</dbReference>
<organism evidence="2 3">
    <name type="scientific">Penicillium daleae</name>
    <dbReference type="NCBI Taxonomy" id="63821"/>
    <lineage>
        <taxon>Eukaryota</taxon>
        <taxon>Fungi</taxon>
        <taxon>Dikarya</taxon>
        <taxon>Ascomycota</taxon>
        <taxon>Pezizomycotina</taxon>
        <taxon>Eurotiomycetes</taxon>
        <taxon>Eurotiomycetidae</taxon>
        <taxon>Eurotiales</taxon>
        <taxon>Aspergillaceae</taxon>
        <taxon>Penicillium</taxon>
    </lineage>
</organism>
<evidence type="ECO:0000256" key="1">
    <source>
        <dbReference type="SAM" id="MobiDB-lite"/>
    </source>
</evidence>
<protein>
    <submittedName>
        <fullName evidence="2">Uncharacterized protein</fullName>
    </submittedName>
</protein>
<evidence type="ECO:0000313" key="3">
    <source>
        <dbReference type="Proteomes" id="UP001213681"/>
    </source>
</evidence>
<comment type="caution">
    <text evidence="2">The sequence shown here is derived from an EMBL/GenBank/DDBJ whole genome shotgun (WGS) entry which is preliminary data.</text>
</comment>
<reference evidence="2" key="2">
    <citation type="journal article" date="2023" name="IMA Fungus">
        <title>Comparative genomic study of the Penicillium genus elucidates a diverse pangenome and 15 lateral gene transfer events.</title>
        <authorList>
            <person name="Petersen C."/>
            <person name="Sorensen T."/>
            <person name="Nielsen M.R."/>
            <person name="Sondergaard T.E."/>
            <person name="Sorensen J.L."/>
            <person name="Fitzpatrick D.A."/>
            <person name="Frisvad J.C."/>
            <person name="Nielsen K.L."/>
        </authorList>
    </citation>
    <scope>NUCLEOTIDE SEQUENCE</scope>
    <source>
        <strain evidence="2">IBT 16125</strain>
    </source>
</reference>
<dbReference type="RefSeq" id="XP_056767360.1">
    <property type="nucleotide sequence ID" value="XM_056908742.1"/>
</dbReference>
<dbReference type="EMBL" id="JAPVEA010000005">
    <property type="protein sequence ID" value="KAJ5454404.1"/>
    <property type="molecule type" value="Genomic_DNA"/>
</dbReference>
<sequence length="105" mass="11774">MRMFQKLVGFYALFSRMSSSVLSLSKPMGYTQNTSRQSSPNTKTSQEIIESVAQLKVSTWTPPKRGRQATLIGVAETGFLQTTRPSYQYLEGQAKGFMGRLSRRA</sequence>
<dbReference type="AlphaFoldDB" id="A0AAD6G4P5"/>
<proteinExistence type="predicted"/>
<feature type="region of interest" description="Disordered" evidence="1">
    <location>
        <begin position="25"/>
        <end position="44"/>
    </location>
</feature>
<feature type="compositionally biased region" description="Polar residues" evidence="1">
    <location>
        <begin position="30"/>
        <end position="44"/>
    </location>
</feature>
<name>A0AAD6G4P5_9EURO</name>